<comment type="pathway">
    <text evidence="2 7">One-carbon metabolism; tetrahydrofolate interconversion.</text>
</comment>
<evidence type="ECO:0000256" key="3">
    <source>
        <dbReference type="ARBA" id="ARBA00006743"/>
    </source>
</evidence>
<evidence type="ECO:0000256" key="5">
    <source>
        <dbReference type="ARBA" id="ARBA00022827"/>
    </source>
</evidence>
<dbReference type="EMBL" id="JBGFUD010000127">
    <property type="protein sequence ID" value="MFH4973756.1"/>
    <property type="molecule type" value="Genomic_DNA"/>
</dbReference>
<evidence type="ECO:0000259" key="8">
    <source>
        <dbReference type="Pfam" id="PF21895"/>
    </source>
</evidence>
<sequence>MSVAAGCLDFCRVETMLHVTCANYTKEESLHHLEQCKAIGIRNILALRGDHPADELHLRTHQFRALDMIRWIKEEYGDYFTLACSGYPTGHPEAPSYKADLQYLKSKVDAGAHFIITQMFFEAEVFENFVRDCREIGITVPIIPGIMPIHSYESIRRIAEVARLTIPNWILDELEAIKHDDEAVRKYGKQKAVDICRRLLKNGLAPSIHLYTLNREVSSREILEELGLWLQSPVRVWPWKSFEGNHALRHREDVRPIFWSIRPKAYVSRTRDWDDFPNGRWGNSSCPAFNDCSDYYLFYMKGRATKEEQLQMYGSNLDTLEAVQEVFINFITQKPNKDGYKVTRLPWNEYELGTQPETSLIFDKLIWCNSNGILTINSQPNVNGEPSTDPVVGWGKPGGYCYQKAYLEFFTSVRNAETIQKLLPACPRLSCHIINHDASIDWTNAESETPIAVTWGVFPGCEVAQPTVVDPISFRVWKDEAFGLWKSWANIYGDGSNGRQLLDKIHDEYCLITMVDNDYPKPSIIFDFLSEVLAANDQKL</sequence>
<evidence type="ECO:0000256" key="7">
    <source>
        <dbReference type="RuleBase" id="RU004254"/>
    </source>
</evidence>
<accession>A0ABD6E467</accession>
<keyword evidence="6" id="KW-0560">Oxidoreductase</keyword>
<dbReference type="AlphaFoldDB" id="A0ABD6E467"/>
<comment type="cofactor">
    <cofactor evidence="1">
        <name>FAD</name>
        <dbReference type="ChEBI" id="CHEBI:57692"/>
    </cofactor>
</comment>
<dbReference type="InterPro" id="IPR029041">
    <property type="entry name" value="FAD-linked_oxidoreductase-like"/>
</dbReference>
<dbReference type="Pfam" id="PF02219">
    <property type="entry name" value="MTHFR"/>
    <property type="match status" value="1"/>
</dbReference>
<dbReference type="InterPro" id="IPR053806">
    <property type="entry name" value="MTHFR_C"/>
</dbReference>
<reference evidence="9 10" key="1">
    <citation type="submission" date="2024-08" db="EMBL/GenBank/DDBJ databases">
        <title>Gnathostoma spinigerum genome.</title>
        <authorList>
            <person name="Gonzalez-Bertolin B."/>
            <person name="Monzon S."/>
            <person name="Zaballos A."/>
            <person name="Jimenez P."/>
            <person name="Dekumyoy P."/>
            <person name="Varona S."/>
            <person name="Cuesta I."/>
            <person name="Sumanam S."/>
            <person name="Adisakwattana P."/>
            <person name="Gasser R.B."/>
            <person name="Hernandez-Gonzalez A."/>
            <person name="Young N.D."/>
            <person name="Perteguer M.J."/>
        </authorList>
    </citation>
    <scope>NUCLEOTIDE SEQUENCE [LARGE SCALE GENOMIC DNA]</scope>
    <source>
        <strain evidence="9">AL3</strain>
        <tissue evidence="9">Liver</tissue>
    </source>
</reference>
<dbReference type="Gene3D" id="3.20.20.220">
    <property type="match status" value="1"/>
</dbReference>
<evidence type="ECO:0000256" key="2">
    <source>
        <dbReference type="ARBA" id="ARBA00004777"/>
    </source>
</evidence>
<keyword evidence="5" id="KW-0274">FAD</keyword>
<dbReference type="CDD" id="cd00537">
    <property type="entry name" value="MTHFR"/>
    <property type="match status" value="1"/>
</dbReference>
<evidence type="ECO:0000256" key="6">
    <source>
        <dbReference type="ARBA" id="ARBA00023002"/>
    </source>
</evidence>
<dbReference type="GO" id="GO:0004489">
    <property type="term" value="F:methylenetetrahydrofolate reductase [NAD(P)H] activity"/>
    <property type="evidence" value="ECO:0007669"/>
    <property type="project" value="UniProtKB-ARBA"/>
</dbReference>
<protein>
    <recommendedName>
        <fullName evidence="8">MTHFR SAM-binding regulatory domain-containing protein</fullName>
    </recommendedName>
</protein>
<dbReference type="Proteomes" id="UP001608902">
    <property type="component" value="Unassembled WGS sequence"/>
</dbReference>
<comment type="similarity">
    <text evidence="3">Belongs to the methylenetetrahydrofolate reductase family.</text>
</comment>
<keyword evidence="10" id="KW-1185">Reference proteome</keyword>
<dbReference type="PANTHER" id="PTHR45754">
    <property type="entry name" value="METHYLENETETRAHYDROFOLATE REDUCTASE"/>
    <property type="match status" value="1"/>
</dbReference>
<dbReference type="SUPFAM" id="SSF51730">
    <property type="entry name" value="FAD-linked oxidoreductase"/>
    <property type="match status" value="1"/>
</dbReference>
<proteinExistence type="inferred from homology"/>
<dbReference type="PANTHER" id="PTHR45754:SF3">
    <property type="entry name" value="METHYLENETETRAHYDROFOLATE REDUCTASE (NADPH)"/>
    <property type="match status" value="1"/>
</dbReference>
<evidence type="ECO:0000256" key="4">
    <source>
        <dbReference type="ARBA" id="ARBA00022630"/>
    </source>
</evidence>
<comment type="caution">
    <text evidence="9">The sequence shown here is derived from an EMBL/GenBank/DDBJ whole genome shotgun (WGS) entry which is preliminary data.</text>
</comment>
<organism evidence="9 10">
    <name type="scientific">Gnathostoma spinigerum</name>
    <dbReference type="NCBI Taxonomy" id="75299"/>
    <lineage>
        <taxon>Eukaryota</taxon>
        <taxon>Metazoa</taxon>
        <taxon>Ecdysozoa</taxon>
        <taxon>Nematoda</taxon>
        <taxon>Chromadorea</taxon>
        <taxon>Rhabditida</taxon>
        <taxon>Spirurina</taxon>
        <taxon>Gnathostomatomorpha</taxon>
        <taxon>Gnathostomatoidea</taxon>
        <taxon>Gnathostomatidae</taxon>
        <taxon>Gnathostoma</taxon>
    </lineage>
</organism>
<dbReference type="InterPro" id="IPR003171">
    <property type="entry name" value="Mehydrof_redctse-like"/>
</dbReference>
<gene>
    <name evidence="9" type="ORF">AB6A40_000465</name>
</gene>
<dbReference type="Pfam" id="PF21895">
    <property type="entry name" value="MTHFR_C"/>
    <property type="match status" value="1"/>
</dbReference>
<feature type="domain" description="MTHFR SAM-binding regulatory" evidence="8">
    <location>
        <begin position="235"/>
        <end position="533"/>
    </location>
</feature>
<evidence type="ECO:0000313" key="10">
    <source>
        <dbReference type="Proteomes" id="UP001608902"/>
    </source>
</evidence>
<evidence type="ECO:0000313" key="9">
    <source>
        <dbReference type="EMBL" id="MFH4973756.1"/>
    </source>
</evidence>
<evidence type="ECO:0000256" key="1">
    <source>
        <dbReference type="ARBA" id="ARBA00001974"/>
    </source>
</evidence>
<keyword evidence="4" id="KW-0285">Flavoprotein</keyword>
<name>A0ABD6E467_9BILA</name>